<keyword evidence="2" id="KW-0677">Repeat</keyword>
<dbReference type="AlphaFoldDB" id="A0A835LQX6"/>
<evidence type="ECO:0000313" key="5">
    <source>
        <dbReference type="Proteomes" id="UP000631114"/>
    </source>
</evidence>
<organism evidence="4 5">
    <name type="scientific">Coptis chinensis</name>
    <dbReference type="NCBI Taxonomy" id="261450"/>
    <lineage>
        <taxon>Eukaryota</taxon>
        <taxon>Viridiplantae</taxon>
        <taxon>Streptophyta</taxon>
        <taxon>Embryophyta</taxon>
        <taxon>Tracheophyta</taxon>
        <taxon>Spermatophyta</taxon>
        <taxon>Magnoliopsida</taxon>
        <taxon>Ranunculales</taxon>
        <taxon>Ranunculaceae</taxon>
        <taxon>Coptidoideae</taxon>
        <taxon>Coptis</taxon>
    </lineage>
</organism>
<protein>
    <recommendedName>
        <fullName evidence="6">Pentatricopeptide repeat-containing protein</fullName>
    </recommendedName>
</protein>
<evidence type="ECO:0000256" key="2">
    <source>
        <dbReference type="ARBA" id="ARBA00022737"/>
    </source>
</evidence>
<dbReference type="GO" id="GO:0009451">
    <property type="term" value="P:RNA modification"/>
    <property type="evidence" value="ECO:0007669"/>
    <property type="project" value="InterPro"/>
</dbReference>
<dbReference type="SUPFAM" id="SSF48452">
    <property type="entry name" value="TPR-like"/>
    <property type="match status" value="1"/>
</dbReference>
<dbReference type="NCBIfam" id="TIGR00756">
    <property type="entry name" value="PPR"/>
    <property type="match status" value="7"/>
</dbReference>
<dbReference type="InterPro" id="IPR011990">
    <property type="entry name" value="TPR-like_helical_dom_sf"/>
</dbReference>
<dbReference type="OrthoDB" id="185373at2759"/>
<feature type="repeat" description="PPR" evidence="3">
    <location>
        <begin position="119"/>
        <end position="149"/>
    </location>
</feature>
<dbReference type="Proteomes" id="UP000631114">
    <property type="component" value="Unassembled WGS sequence"/>
</dbReference>
<dbReference type="InterPro" id="IPR046848">
    <property type="entry name" value="E_motif"/>
</dbReference>
<dbReference type="Pfam" id="PF01535">
    <property type="entry name" value="PPR"/>
    <property type="match status" value="4"/>
</dbReference>
<gene>
    <name evidence="4" type="ORF">IFM89_003926</name>
</gene>
<dbReference type="InterPro" id="IPR046960">
    <property type="entry name" value="PPR_At4g14850-like_plant"/>
</dbReference>
<dbReference type="Pfam" id="PF13041">
    <property type="entry name" value="PPR_2"/>
    <property type="match status" value="1"/>
</dbReference>
<name>A0A835LQX6_9MAGN</name>
<accession>A0A835LQX6</accession>
<dbReference type="Gene3D" id="1.25.40.10">
    <property type="entry name" value="Tetratricopeptide repeat domain"/>
    <property type="match status" value="4"/>
</dbReference>
<evidence type="ECO:0000256" key="1">
    <source>
        <dbReference type="ARBA" id="ARBA00006643"/>
    </source>
</evidence>
<dbReference type="PANTHER" id="PTHR24015">
    <property type="entry name" value="OS07G0578800 PROTEIN-RELATED"/>
    <property type="match status" value="1"/>
</dbReference>
<feature type="repeat" description="PPR" evidence="3">
    <location>
        <begin position="82"/>
        <end position="116"/>
    </location>
</feature>
<sequence length="473" mass="52710">MYERMHRCGDIGKDLAIGFALASVLKACVGVGVKAVEEGMQVHGHVMKYGCYEDVRVQTKLIDFYGKCGLMEEAERVFDRMNDFTWEAMISGYANVGRMDDAQKLFDELLEDCCELDMNAVVCTAMITGYAKCGDIEAARRVFDGMFRMDVVSWTAMISAYCQAGLYVEAVDLFKLMLKIGGETKPNESTVSSVVSACTHLGSVELARWIKEYIYSRGKELLNTHTVTALIDMHAKCGEPDEAYELFKQWKDKDIVCYSTMIAGFGMHGRGVEALEIFSQLREDGVRPDNICFVIVLSACSHAGLVNEGCRYFDVMQKEYSILPTADHYMCMVDLLGRAGRIADAYRTIVEVMPPVEPNAGVWGALLSACRVHHNVEIGEIAAKHLLEIEPENAGNYVLLASIYAKARKWKQVEYVRGLMKSRGATKSPGLSRIEIGGRSHKFRMDDIPDHLSGEDLVSKGYSTFPSIEHGYI</sequence>
<proteinExistence type="inferred from homology"/>
<comment type="caution">
    <text evidence="4">The sequence shown here is derived from an EMBL/GenBank/DDBJ whole genome shotgun (WGS) entry which is preliminary data.</text>
</comment>
<comment type="similarity">
    <text evidence="1">Belongs to the PPR family. PCMP-H subfamily.</text>
</comment>
<dbReference type="FunFam" id="1.25.40.10:FF:000333">
    <property type="entry name" value="Pentatricopeptide repeat-containing protein"/>
    <property type="match status" value="1"/>
</dbReference>
<reference evidence="4 5" key="1">
    <citation type="submission" date="2020-10" db="EMBL/GenBank/DDBJ databases">
        <title>The Coptis chinensis genome and diversification of protoberbering-type alkaloids.</title>
        <authorList>
            <person name="Wang B."/>
            <person name="Shu S."/>
            <person name="Song C."/>
            <person name="Liu Y."/>
        </authorList>
    </citation>
    <scope>NUCLEOTIDE SEQUENCE [LARGE SCALE GENOMIC DNA]</scope>
    <source>
        <strain evidence="4">HL-2020</strain>
        <tissue evidence="4">Leaf</tissue>
    </source>
</reference>
<dbReference type="EMBL" id="JADFTS010000005">
    <property type="protein sequence ID" value="KAF9604180.1"/>
    <property type="molecule type" value="Genomic_DNA"/>
</dbReference>
<dbReference type="FunFam" id="1.25.40.10:FF:000090">
    <property type="entry name" value="Pentatricopeptide repeat-containing protein, chloroplastic"/>
    <property type="match status" value="1"/>
</dbReference>
<feature type="repeat" description="PPR" evidence="3">
    <location>
        <begin position="254"/>
        <end position="288"/>
    </location>
</feature>
<evidence type="ECO:0000313" key="4">
    <source>
        <dbReference type="EMBL" id="KAF9604180.1"/>
    </source>
</evidence>
<feature type="repeat" description="PPR" evidence="3">
    <location>
        <begin position="150"/>
        <end position="184"/>
    </location>
</feature>
<evidence type="ECO:0008006" key="6">
    <source>
        <dbReference type="Google" id="ProtNLM"/>
    </source>
</evidence>
<dbReference type="PROSITE" id="PS51375">
    <property type="entry name" value="PPR"/>
    <property type="match status" value="5"/>
</dbReference>
<keyword evidence="5" id="KW-1185">Reference proteome</keyword>
<evidence type="ECO:0000256" key="3">
    <source>
        <dbReference type="PROSITE-ProRule" id="PRU00708"/>
    </source>
</evidence>
<feature type="repeat" description="PPR" evidence="3">
    <location>
        <begin position="223"/>
        <end position="253"/>
    </location>
</feature>
<dbReference type="InterPro" id="IPR002885">
    <property type="entry name" value="PPR_rpt"/>
</dbReference>
<dbReference type="GO" id="GO:0003723">
    <property type="term" value="F:RNA binding"/>
    <property type="evidence" value="ECO:0007669"/>
    <property type="project" value="InterPro"/>
</dbReference>
<dbReference type="PANTHER" id="PTHR24015:SF1653">
    <property type="entry name" value="OS06G0694300 PROTEIN"/>
    <property type="match status" value="1"/>
</dbReference>
<dbReference type="Pfam" id="PF20431">
    <property type="entry name" value="E_motif"/>
    <property type="match status" value="1"/>
</dbReference>